<evidence type="ECO:0000313" key="1">
    <source>
        <dbReference type="EMBL" id="CAG8657662.1"/>
    </source>
</evidence>
<keyword evidence="2" id="KW-1185">Reference proteome</keyword>
<dbReference type="OrthoDB" id="2412233at2759"/>
<comment type="caution">
    <text evidence="1">The sequence shown here is derived from an EMBL/GenBank/DDBJ whole genome shotgun (WGS) entry which is preliminary data.</text>
</comment>
<name>A0A9N9E2U7_9GLOM</name>
<reference evidence="1" key="1">
    <citation type="submission" date="2021-06" db="EMBL/GenBank/DDBJ databases">
        <authorList>
            <person name="Kallberg Y."/>
            <person name="Tangrot J."/>
            <person name="Rosling A."/>
        </authorList>
    </citation>
    <scope>NUCLEOTIDE SEQUENCE</scope>
    <source>
        <strain evidence="1">IN212</strain>
    </source>
</reference>
<dbReference type="AlphaFoldDB" id="A0A9N9E2U7"/>
<dbReference type="EMBL" id="CAJVPZ010014452">
    <property type="protein sequence ID" value="CAG8657662.1"/>
    <property type="molecule type" value="Genomic_DNA"/>
</dbReference>
<proteinExistence type="predicted"/>
<organism evidence="1 2">
    <name type="scientific">Racocetra fulgida</name>
    <dbReference type="NCBI Taxonomy" id="60492"/>
    <lineage>
        <taxon>Eukaryota</taxon>
        <taxon>Fungi</taxon>
        <taxon>Fungi incertae sedis</taxon>
        <taxon>Mucoromycota</taxon>
        <taxon>Glomeromycotina</taxon>
        <taxon>Glomeromycetes</taxon>
        <taxon>Diversisporales</taxon>
        <taxon>Gigasporaceae</taxon>
        <taxon>Racocetra</taxon>
    </lineage>
</organism>
<evidence type="ECO:0000313" key="2">
    <source>
        <dbReference type="Proteomes" id="UP000789396"/>
    </source>
</evidence>
<feature type="non-terminal residue" evidence="1">
    <location>
        <position position="1"/>
    </location>
</feature>
<sequence>MKWAICYINNQFTAGANSTQRVESFNRKIHDSVKANSSLMTLVKKIQDLLDQESEYTCVKEYRSQVLMVRLATIPKTFFNSLTIIVDEYLTEPVSICVCKQMQECFFYDTYKLDIIDL</sequence>
<protein>
    <submittedName>
        <fullName evidence="1">7577_t:CDS:1</fullName>
    </submittedName>
</protein>
<accession>A0A9N9E2U7</accession>
<dbReference type="Proteomes" id="UP000789396">
    <property type="component" value="Unassembled WGS sequence"/>
</dbReference>
<gene>
    <name evidence="1" type="ORF">RFULGI_LOCUS8718</name>
</gene>
<feature type="non-terminal residue" evidence="1">
    <location>
        <position position="118"/>
    </location>
</feature>